<dbReference type="InParanoid" id="A0A1V9X7Z5"/>
<comment type="caution">
    <text evidence="2">The sequence shown here is derived from an EMBL/GenBank/DDBJ whole genome shotgun (WGS) entry which is preliminary data.</text>
</comment>
<protein>
    <submittedName>
        <fullName evidence="2">Uncharacterized protein</fullName>
    </submittedName>
</protein>
<evidence type="ECO:0000313" key="2">
    <source>
        <dbReference type="EMBL" id="OQR69518.1"/>
    </source>
</evidence>
<organism evidence="2 3">
    <name type="scientific">Tropilaelaps mercedesae</name>
    <dbReference type="NCBI Taxonomy" id="418985"/>
    <lineage>
        <taxon>Eukaryota</taxon>
        <taxon>Metazoa</taxon>
        <taxon>Ecdysozoa</taxon>
        <taxon>Arthropoda</taxon>
        <taxon>Chelicerata</taxon>
        <taxon>Arachnida</taxon>
        <taxon>Acari</taxon>
        <taxon>Parasitiformes</taxon>
        <taxon>Mesostigmata</taxon>
        <taxon>Gamasina</taxon>
        <taxon>Dermanyssoidea</taxon>
        <taxon>Laelapidae</taxon>
        <taxon>Tropilaelaps</taxon>
    </lineage>
</organism>
<feature type="compositionally biased region" description="Basic residues" evidence="1">
    <location>
        <begin position="43"/>
        <end position="57"/>
    </location>
</feature>
<feature type="region of interest" description="Disordered" evidence="1">
    <location>
        <begin position="43"/>
        <end position="82"/>
    </location>
</feature>
<accession>A0A1V9X7Z5</accession>
<proteinExistence type="predicted"/>
<evidence type="ECO:0000313" key="3">
    <source>
        <dbReference type="Proteomes" id="UP000192247"/>
    </source>
</evidence>
<dbReference type="Proteomes" id="UP000192247">
    <property type="component" value="Unassembled WGS sequence"/>
</dbReference>
<dbReference type="EMBL" id="MNPL01020638">
    <property type="protein sequence ID" value="OQR69518.1"/>
    <property type="molecule type" value="Genomic_DNA"/>
</dbReference>
<name>A0A1V9X7Z5_9ACAR</name>
<gene>
    <name evidence="2" type="ORF">BIW11_12204</name>
</gene>
<reference evidence="2 3" key="1">
    <citation type="journal article" date="2017" name="Gigascience">
        <title>Draft genome of the honey bee ectoparasitic mite, Tropilaelaps mercedesae, is shaped by the parasitic life history.</title>
        <authorList>
            <person name="Dong X."/>
            <person name="Armstrong S.D."/>
            <person name="Xia D."/>
            <person name="Makepeace B.L."/>
            <person name="Darby A.C."/>
            <person name="Kadowaki T."/>
        </authorList>
    </citation>
    <scope>NUCLEOTIDE SEQUENCE [LARGE SCALE GENOMIC DNA]</scope>
    <source>
        <strain evidence="2">Wuxi-XJTLU</strain>
    </source>
</reference>
<dbReference type="AlphaFoldDB" id="A0A1V9X7Z5"/>
<sequence>MPSEKVTTRTQEKGAEILLAVLAEDHTEASVLFEGYMLGQYDKKHHHHGRQHHRKRRNTDVIESDRSSLAGRARFPESGLPKGCSSVEVQDDSCEICIQRSGCRHLVSQEGEPELASLLASKPRLDQIGMYRYDSDS</sequence>
<evidence type="ECO:0000256" key="1">
    <source>
        <dbReference type="SAM" id="MobiDB-lite"/>
    </source>
</evidence>
<keyword evidence="3" id="KW-1185">Reference proteome</keyword>